<feature type="region of interest" description="Disordered" evidence="1">
    <location>
        <begin position="606"/>
        <end position="632"/>
    </location>
</feature>
<dbReference type="AlphaFoldDB" id="A0A1M6CFY2"/>
<dbReference type="Pfam" id="PF05170">
    <property type="entry name" value="AsmA"/>
    <property type="match status" value="2"/>
</dbReference>
<dbReference type="RefSeq" id="WP_073248823.1">
    <property type="nucleotide sequence ID" value="NZ_FQZQ01000002.1"/>
</dbReference>
<dbReference type="PANTHER" id="PTHR30441:SF8">
    <property type="entry name" value="DUF748 DOMAIN-CONTAINING PROTEIN"/>
    <property type="match status" value="1"/>
</dbReference>
<dbReference type="GO" id="GO:0005886">
    <property type="term" value="C:plasma membrane"/>
    <property type="evidence" value="ECO:0007669"/>
    <property type="project" value="TreeGrafter"/>
</dbReference>
<reference evidence="4" key="1">
    <citation type="submission" date="2016-11" db="EMBL/GenBank/DDBJ databases">
        <authorList>
            <person name="Varghese N."/>
            <person name="Submissions S."/>
        </authorList>
    </citation>
    <scope>NUCLEOTIDE SEQUENCE [LARGE SCALE GENOMIC DNA]</scope>
    <source>
        <strain evidence="4">DSM 100564</strain>
    </source>
</reference>
<dbReference type="PANTHER" id="PTHR30441">
    <property type="entry name" value="DUF748 DOMAIN-CONTAINING PROTEIN"/>
    <property type="match status" value="1"/>
</dbReference>
<accession>A0A1M6CFY2</accession>
<dbReference type="STRING" id="1470563.SAMN05444000_10257"/>
<dbReference type="EMBL" id="FQZQ01000002">
    <property type="protein sequence ID" value="SHI59945.1"/>
    <property type="molecule type" value="Genomic_DNA"/>
</dbReference>
<dbReference type="OrthoDB" id="7694125at2"/>
<organism evidence="3 4">
    <name type="scientific">Shimia gijangensis</name>
    <dbReference type="NCBI Taxonomy" id="1470563"/>
    <lineage>
        <taxon>Bacteria</taxon>
        <taxon>Pseudomonadati</taxon>
        <taxon>Pseudomonadota</taxon>
        <taxon>Alphaproteobacteria</taxon>
        <taxon>Rhodobacterales</taxon>
        <taxon>Roseobacteraceae</taxon>
    </lineage>
</organism>
<name>A0A1M6CFY2_9RHOB</name>
<proteinExistence type="predicted"/>
<evidence type="ECO:0000313" key="4">
    <source>
        <dbReference type="Proteomes" id="UP000183982"/>
    </source>
</evidence>
<feature type="domain" description="AsmA" evidence="2">
    <location>
        <begin position="565"/>
        <end position="812"/>
    </location>
</feature>
<dbReference type="Proteomes" id="UP000183982">
    <property type="component" value="Unassembled WGS sequence"/>
</dbReference>
<protein>
    <submittedName>
        <fullName evidence="3">AsmA family protein</fullName>
    </submittedName>
</protein>
<dbReference type="InterPro" id="IPR007844">
    <property type="entry name" value="AsmA"/>
</dbReference>
<feature type="domain" description="AsmA" evidence="2">
    <location>
        <begin position="41"/>
        <end position="245"/>
    </location>
</feature>
<evidence type="ECO:0000256" key="1">
    <source>
        <dbReference type="SAM" id="MobiDB-lite"/>
    </source>
</evidence>
<evidence type="ECO:0000259" key="2">
    <source>
        <dbReference type="Pfam" id="PF05170"/>
    </source>
</evidence>
<keyword evidence="4" id="KW-1185">Reference proteome</keyword>
<dbReference type="InterPro" id="IPR052894">
    <property type="entry name" value="AsmA-related"/>
</dbReference>
<evidence type="ECO:0000313" key="3">
    <source>
        <dbReference type="EMBL" id="SHI59945.1"/>
    </source>
</evidence>
<gene>
    <name evidence="3" type="ORF">SAMN05444000_10257</name>
</gene>
<dbReference type="GO" id="GO:0090313">
    <property type="term" value="P:regulation of protein targeting to membrane"/>
    <property type="evidence" value="ECO:0007669"/>
    <property type="project" value="TreeGrafter"/>
</dbReference>
<sequence length="900" mass="95352">MSILKKLIFWVAGLLAAAFCVAWLLLSSSVLAGPRATLTEWLISRETGQTIEINGGVSIDLGSIVRVSAKGLRVPGKMGVDDDLANVTSLDFDVALSELVMGDLQLSQVVLDGADIMLSVDKDGTPSWPIAQQPQDMAEKYKQTGALNPGAALSNILSDHRLQMFNSGISFRDAKSGFEFDLRLTDLGLSRQSASAPIDLKATGMLNGQALDLSGEFSPNAPFKGQLSFESIQIDATGTPDQQGYEAGFRTAINASIDDLQQLQKILLLDDVLEGTAHANAEIVYEDGKLFVGNADALISLIGGQSVVLARTLGPSGGPGDATLDTTIRLFPEDNEPPATTVRRDLKLVSIYMQLANRIDDVPLRKMVIATNGMVIDTAGVGPPPITVSDVSRSQDGLLRLGDVVFRIGPTDAPFLVLQGAVNDALQMAQVDVEGDLTLPLASLLSPEIFQESGVLGQVSGGFRLTGSRDMLVLSDLKGDSGDADLWHFDVSGSVGDILTLNDINVQVTARVPSGSDLLTALELEPIDTGAVKIDASLVSQEADWDALATVAVSDSELIFDVSLDAAIPNPIVRGSVTSDLIQVNHIRDIVAAVLQIGRLGDIESQSKQAADADGNEDQAGPVTSGSGPFRDVTLQPLGRAILLSGMDLAIGIDLKKIEGDKGSTSLKSDLLLDGSKAQLGPVEFAYGGGQFNLTGKVDLKENPEILQIAGSTGGWDLGKIMQSLKFKKGVSGILNANLELSGDHASVQDFMKTAQGWATVSMRKGSIETQLLDIAGLGVLPWLFSKGKGDRAPIVCLRAPMHVSNGRVSSKEIVVETDMVQIVVYGDVNLGKKTLDIHGQPRRIGKPLSRSPWPFSVSGALADPKVKVKDGPRRVKRKDGASTMPAQRKLCIADILQLK</sequence>